<dbReference type="Pfam" id="PF02434">
    <property type="entry name" value="Fringe"/>
    <property type="match status" value="1"/>
</dbReference>
<dbReference type="Proteomes" id="UP000241818">
    <property type="component" value="Unassembled WGS sequence"/>
</dbReference>
<keyword evidence="11" id="KW-0472">Membrane</keyword>
<dbReference type="GeneID" id="36571002"/>
<comment type="pathway">
    <text evidence="2">Protein modification; protein glycosylation.</text>
</comment>
<evidence type="ECO:0000256" key="3">
    <source>
        <dbReference type="ARBA" id="ARBA00006462"/>
    </source>
</evidence>
<evidence type="ECO:0000256" key="8">
    <source>
        <dbReference type="ARBA" id="ARBA00022741"/>
    </source>
</evidence>
<proteinExistence type="inferred from homology"/>
<dbReference type="AlphaFoldDB" id="A0A2T3AVB9"/>
<keyword evidence="8" id="KW-0547">Nucleotide-binding</keyword>
<evidence type="ECO:0000256" key="2">
    <source>
        <dbReference type="ARBA" id="ARBA00004922"/>
    </source>
</evidence>
<evidence type="ECO:0000256" key="5">
    <source>
        <dbReference type="ARBA" id="ARBA00022676"/>
    </source>
</evidence>
<dbReference type="EC" id="2.4.1.122" evidence="4"/>
<evidence type="ECO:0000313" key="13">
    <source>
        <dbReference type="EMBL" id="PSS12617.1"/>
    </source>
</evidence>
<dbReference type="OrthoDB" id="414175at2759"/>
<evidence type="ECO:0000256" key="10">
    <source>
        <dbReference type="ARBA" id="ARBA00022989"/>
    </source>
</evidence>
<dbReference type="Gene3D" id="3.90.550.50">
    <property type="match status" value="1"/>
</dbReference>
<sequence length="451" mass="51341">MFKFTTLRGRCSVLRFVLLALVLLALVHLHFSLPPGAKLYRPKWSWIPRFSSSRFFHKNGYFNQACDALPGADRIVITVKTGATEAFEKVPVQMLTSLLCAPNVYVFSDMAQKIGDIQIYDALDTIPSSVTDGNTDFDIYRMQQKLQDHPEKIASVLRGMRDPRRPDDLAAWTLDKYKNLHIIEKTWALQPDMDWYLHIDADTYVVWPSLIEWLQRLDPSKDAFLGSLSLINDLPFAHGGSGILLSGVAMRNFLVTHNGTIERWDPKVHDNCCGDWILAQALKECGTDVMNSWPTINGEPPSTIPFDNDHWCQPVVTMHHVSPVEAQQLGNFEQQRLNKSKPLIYSELFMSFFADNIPEQMEDWDNTSGDATVLHIHSAEECAKACAKKEDCFQSLYNGEECTLGTKSIVFGKKREPEGGKKWQSSWNTTRIKEWIANQESCDALKFPYQD</sequence>
<keyword evidence="6 13" id="KW-0808">Transferase</keyword>
<dbReference type="GO" id="GO:0016263">
    <property type="term" value="F:glycoprotein-N-acetylgalactosamine 3-beta-galactosyltransferase activity"/>
    <property type="evidence" value="ECO:0007669"/>
    <property type="project" value="UniProtKB-EC"/>
</dbReference>
<feature type="domain" description="Fringe-like glycosyltransferase" evidence="12">
    <location>
        <begin position="185"/>
        <end position="253"/>
    </location>
</feature>
<keyword evidence="5" id="KW-0328">Glycosyltransferase</keyword>
<evidence type="ECO:0000256" key="9">
    <source>
        <dbReference type="ARBA" id="ARBA00022968"/>
    </source>
</evidence>
<reference evidence="13 14" key="1">
    <citation type="journal article" date="2018" name="New Phytol.">
        <title>Comparative genomics and transcriptomics depict ericoid mycorrhizal fungi as versatile saprotrophs and plant mutualists.</title>
        <authorList>
            <person name="Martino E."/>
            <person name="Morin E."/>
            <person name="Grelet G.A."/>
            <person name="Kuo A."/>
            <person name="Kohler A."/>
            <person name="Daghino S."/>
            <person name="Barry K.W."/>
            <person name="Cichocki N."/>
            <person name="Clum A."/>
            <person name="Dockter R.B."/>
            <person name="Hainaut M."/>
            <person name="Kuo R.C."/>
            <person name="LaButti K."/>
            <person name="Lindahl B.D."/>
            <person name="Lindquist E.A."/>
            <person name="Lipzen A."/>
            <person name="Khouja H.R."/>
            <person name="Magnuson J."/>
            <person name="Murat C."/>
            <person name="Ohm R.A."/>
            <person name="Singer S.W."/>
            <person name="Spatafora J.W."/>
            <person name="Wang M."/>
            <person name="Veneault-Fourrey C."/>
            <person name="Henrissat B."/>
            <person name="Grigoriev I.V."/>
            <person name="Martin F.M."/>
            <person name="Perotto S."/>
        </authorList>
    </citation>
    <scope>NUCLEOTIDE SEQUENCE [LARGE SCALE GENOMIC DNA]</scope>
    <source>
        <strain evidence="13 14">ATCC 22711</strain>
    </source>
</reference>
<dbReference type="PANTHER" id="PTHR23033:SF40">
    <property type="entry name" value="APPLE DOMAIN-CONTAINING PROTEIN"/>
    <property type="match status" value="1"/>
</dbReference>
<dbReference type="InParanoid" id="A0A2T3AVB9"/>
<gene>
    <name evidence="13" type="ORF">M430DRAFT_145000</name>
</gene>
<keyword evidence="14" id="KW-1185">Reference proteome</keyword>
<dbReference type="PANTHER" id="PTHR23033">
    <property type="entry name" value="BETA1,3-GALACTOSYLTRANSFERASE"/>
    <property type="match status" value="1"/>
</dbReference>
<dbReference type="STRING" id="857342.A0A2T3AVB9"/>
<evidence type="ECO:0000256" key="11">
    <source>
        <dbReference type="ARBA" id="ARBA00023136"/>
    </source>
</evidence>
<evidence type="ECO:0000256" key="1">
    <source>
        <dbReference type="ARBA" id="ARBA00004606"/>
    </source>
</evidence>
<evidence type="ECO:0000256" key="4">
    <source>
        <dbReference type="ARBA" id="ARBA00012557"/>
    </source>
</evidence>
<comment type="subcellular location">
    <subcellularLocation>
        <location evidence="1">Membrane</location>
        <topology evidence="1">Single-pass type II membrane protein</topology>
    </subcellularLocation>
</comment>
<dbReference type="GO" id="GO:0000166">
    <property type="term" value="F:nucleotide binding"/>
    <property type="evidence" value="ECO:0007669"/>
    <property type="project" value="UniProtKB-KW"/>
</dbReference>
<evidence type="ECO:0000259" key="12">
    <source>
        <dbReference type="Pfam" id="PF02434"/>
    </source>
</evidence>
<organism evidence="13 14">
    <name type="scientific">Amorphotheca resinae ATCC 22711</name>
    <dbReference type="NCBI Taxonomy" id="857342"/>
    <lineage>
        <taxon>Eukaryota</taxon>
        <taxon>Fungi</taxon>
        <taxon>Dikarya</taxon>
        <taxon>Ascomycota</taxon>
        <taxon>Pezizomycotina</taxon>
        <taxon>Leotiomycetes</taxon>
        <taxon>Helotiales</taxon>
        <taxon>Amorphothecaceae</taxon>
        <taxon>Amorphotheca</taxon>
    </lineage>
</organism>
<evidence type="ECO:0000256" key="7">
    <source>
        <dbReference type="ARBA" id="ARBA00022692"/>
    </source>
</evidence>
<dbReference type="EMBL" id="KZ679015">
    <property type="protein sequence ID" value="PSS12617.1"/>
    <property type="molecule type" value="Genomic_DNA"/>
</dbReference>
<keyword evidence="10" id="KW-1133">Transmembrane helix</keyword>
<comment type="similarity">
    <text evidence="3">Belongs to the glycosyltransferase 31 family. Beta3-Gal-T subfamily.</text>
</comment>
<dbReference type="InterPro" id="IPR026050">
    <property type="entry name" value="C1GALT1/C1GALT1_chp1"/>
</dbReference>
<accession>A0A2T3AVB9</accession>
<keyword evidence="9" id="KW-0735">Signal-anchor</keyword>
<evidence type="ECO:0000313" key="14">
    <source>
        <dbReference type="Proteomes" id="UP000241818"/>
    </source>
</evidence>
<dbReference type="RefSeq" id="XP_024718615.1">
    <property type="nucleotide sequence ID" value="XM_024862921.1"/>
</dbReference>
<keyword evidence="7" id="KW-0812">Transmembrane</keyword>
<protein>
    <recommendedName>
        <fullName evidence="4">N-acetylgalactosaminide beta-1,3-galactosyltransferase</fullName>
        <ecNumber evidence="4">2.4.1.122</ecNumber>
    </recommendedName>
</protein>
<name>A0A2T3AVB9_AMORE</name>
<evidence type="ECO:0000256" key="6">
    <source>
        <dbReference type="ARBA" id="ARBA00022679"/>
    </source>
</evidence>
<dbReference type="GO" id="GO:0016020">
    <property type="term" value="C:membrane"/>
    <property type="evidence" value="ECO:0007669"/>
    <property type="project" value="UniProtKB-SubCell"/>
</dbReference>
<dbReference type="InterPro" id="IPR003378">
    <property type="entry name" value="Fringe-like_glycosylTrfase"/>
</dbReference>